<dbReference type="AlphaFoldDB" id="A0A9P7K3I8"/>
<gene>
    <name evidence="1" type="ORF">H0H81_012078</name>
</gene>
<protein>
    <submittedName>
        <fullName evidence="1">Uncharacterized protein</fullName>
    </submittedName>
</protein>
<comment type="caution">
    <text evidence="1">The sequence shown here is derived from an EMBL/GenBank/DDBJ whole genome shotgun (WGS) entry which is preliminary data.</text>
</comment>
<evidence type="ECO:0000313" key="2">
    <source>
        <dbReference type="Proteomes" id="UP000717328"/>
    </source>
</evidence>
<keyword evidence="2" id="KW-1185">Reference proteome</keyword>
<reference evidence="1" key="2">
    <citation type="submission" date="2021-10" db="EMBL/GenBank/DDBJ databases">
        <title>Phylogenomics reveals ancestral predisposition of the termite-cultivated fungus Termitomyces towards a domesticated lifestyle.</title>
        <authorList>
            <person name="Auxier B."/>
            <person name="Grum-Grzhimaylo A."/>
            <person name="Cardenas M.E."/>
            <person name="Lodge J.D."/>
            <person name="Laessoe T."/>
            <person name="Pedersen O."/>
            <person name="Smith M.E."/>
            <person name="Kuyper T.W."/>
            <person name="Franco-Molano E.A."/>
            <person name="Baroni T.J."/>
            <person name="Aanen D.K."/>
        </authorList>
    </citation>
    <scope>NUCLEOTIDE SEQUENCE</scope>
    <source>
        <strain evidence="1">D49</strain>
    </source>
</reference>
<sequence>MPVSVGMVGYLSKHHGKFITLLNSLEPRTSQNVDVHGLKPLRCYGSVEEDHNHYEEIKNNSKRIAMRRRIGTFFNFFTSKKCSETSTSRYSFPLHAGHETAHLVAEAPRYTYFRALDAPKKWFQSNIEKIIEVYGETHQIQKEDLCLGTRRAIAF</sequence>
<dbReference type="EMBL" id="JABCKI010006153">
    <property type="protein sequence ID" value="KAG5635189.1"/>
    <property type="molecule type" value="Genomic_DNA"/>
</dbReference>
<organism evidence="1 2">
    <name type="scientific">Sphagnurus paluster</name>
    <dbReference type="NCBI Taxonomy" id="117069"/>
    <lineage>
        <taxon>Eukaryota</taxon>
        <taxon>Fungi</taxon>
        <taxon>Dikarya</taxon>
        <taxon>Basidiomycota</taxon>
        <taxon>Agaricomycotina</taxon>
        <taxon>Agaricomycetes</taxon>
        <taxon>Agaricomycetidae</taxon>
        <taxon>Agaricales</taxon>
        <taxon>Tricholomatineae</taxon>
        <taxon>Lyophyllaceae</taxon>
        <taxon>Sphagnurus</taxon>
    </lineage>
</organism>
<evidence type="ECO:0000313" key="1">
    <source>
        <dbReference type="EMBL" id="KAG5635189.1"/>
    </source>
</evidence>
<dbReference type="OrthoDB" id="1668230at2759"/>
<proteinExistence type="predicted"/>
<name>A0A9P7K3I8_9AGAR</name>
<accession>A0A9P7K3I8</accession>
<reference evidence="1" key="1">
    <citation type="submission" date="2021-02" db="EMBL/GenBank/DDBJ databases">
        <authorList>
            <person name="Nieuwenhuis M."/>
            <person name="Van De Peppel L.J.J."/>
        </authorList>
    </citation>
    <scope>NUCLEOTIDE SEQUENCE</scope>
    <source>
        <strain evidence="1">D49</strain>
    </source>
</reference>
<dbReference type="Proteomes" id="UP000717328">
    <property type="component" value="Unassembled WGS sequence"/>
</dbReference>